<dbReference type="InterPro" id="IPR001810">
    <property type="entry name" value="F-box_dom"/>
</dbReference>
<dbReference type="InParanoid" id="A0A6P9AH52"/>
<keyword evidence="2" id="KW-1185">Reference proteome</keyword>
<dbReference type="SUPFAM" id="SSF52047">
    <property type="entry name" value="RNI-like"/>
    <property type="match status" value="1"/>
</dbReference>
<dbReference type="Proteomes" id="UP000515158">
    <property type="component" value="Unplaced"/>
</dbReference>
<accession>A0A6P9AH52</accession>
<dbReference type="PROSITE" id="PS50181">
    <property type="entry name" value="FBOX"/>
    <property type="match status" value="1"/>
</dbReference>
<dbReference type="SUPFAM" id="SSF81383">
    <property type="entry name" value="F-box domain"/>
    <property type="match status" value="1"/>
</dbReference>
<dbReference type="GeneID" id="117654283"/>
<dbReference type="Pfam" id="PF12937">
    <property type="entry name" value="F-box-like"/>
    <property type="match status" value="1"/>
</dbReference>
<organism evidence="3">
    <name type="scientific">Thrips palmi</name>
    <name type="common">Melon thrips</name>
    <dbReference type="NCBI Taxonomy" id="161013"/>
    <lineage>
        <taxon>Eukaryota</taxon>
        <taxon>Metazoa</taxon>
        <taxon>Ecdysozoa</taxon>
        <taxon>Arthropoda</taxon>
        <taxon>Hexapoda</taxon>
        <taxon>Insecta</taxon>
        <taxon>Pterygota</taxon>
        <taxon>Neoptera</taxon>
        <taxon>Paraneoptera</taxon>
        <taxon>Thysanoptera</taxon>
        <taxon>Terebrantia</taxon>
        <taxon>Thripoidea</taxon>
        <taxon>Thripidae</taxon>
        <taxon>Thrips</taxon>
    </lineage>
</organism>
<dbReference type="Gene3D" id="1.20.1280.50">
    <property type="match status" value="1"/>
</dbReference>
<dbReference type="KEGG" id="tpal:117654283"/>
<reference evidence="3" key="1">
    <citation type="submission" date="2025-08" db="UniProtKB">
        <authorList>
            <consortium name="RefSeq"/>
        </authorList>
    </citation>
    <scope>IDENTIFICATION</scope>
    <source>
        <tissue evidence="3">Total insect</tissue>
    </source>
</reference>
<dbReference type="InterPro" id="IPR036047">
    <property type="entry name" value="F-box-like_dom_sf"/>
</dbReference>
<gene>
    <name evidence="3" type="primary">LOC117654283</name>
</gene>
<feature type="domain" description="F-box" evidence="1">
    <location>
        <begin position="1"/>
        <end position="47"/>
    </location>
</feature>
<dbReference type="RefSeq" id="XP_034256689.1">
    <property type="nucleotide sequence ID" value="XM_034400798.1"/>
</dbReference>
<evidence type="ECO:0000259" key="1">
    <source>
        <dbReference type="PROSITE" id="PS50181"/>
    </source>
</evidence>
<protein>
    <submittedName>
        <fullName evidence="3">Uncharacterized protein LOC117654283</fullName>
    </submittedName>
</protein>
<proteinExistence type="predicted"/>
<dbReference type="AlphaFoldDB" id="A0A6P9AH52"/>
<sequence length="373" mass="41834">MLLALPDNALVRVLALLLPREFFSLRLRLVCRRLRDLCLHPNVWRSIRLRGGHKGLLKATLRLAPCLHKIYLPSSNLQAAACAISNTKCVVTKLALAVQTEFEAAWATAMVLKFSTLAGFRKISPDLFRGATDALPPLLRMVNSVQDLRVLRVWGYSDAELPPSLWSDLEPRPSLTKLKYEYAPSPFLCLLLETHAATLEEVVLFVDELPTSRLGMMPRLRSLTCRPSGDLSQLKKLSSLETLELYGFPEKNMCFPGAEEFLLQGPSLRSVSFDSESYCRVPSSSLLRALAKSPSTPVLERLSLRCVEDLPVAAALQRFSSAKTVTTMAQVIQRNKHHFVTRLPRFEPPAGHGVRTHRHYIGRCVSMKRLLLK</sequence>
<evidence type="ECO:0000313" key="2">
    <source>
        <dbReference type="Proteomes" id="UP000515158"/>
    </source>
</evidence>
<name>A0A6P9AH52_THRPL</name>
<evidence type="ECO:0000313" key="3">
    <source>
        <dbReference type="RefSeq" id="XP_034256689.1"/>
    </source>
</evidence>